<dbReference type="GO" id="GO:0005829">
    <property type="term" value="C:cytosol"/>
    <property type="evidence" value="ECO:0007669"/>
    <property type="project" value="TreeGrafter"/>
</dbReference>
<accession>A0A1J5SJV2</accession>
<keyword evidence="4" id="KW-0862">Zinc</keyword>
<dbReference type="GO" id="GO:0008270">
    <property type="term" value="F:zinc ion binding"/>
    <property type="evidence" value="ECO:0007669"/>
    <property type="project" value="InterPro"/>
</dbReference>
<reference evidence="8" key="1">
    <citation type="submission" date="2016-10" db="EMBL/GenBank/DDBJ databases">
        <title>Sequence of Gallionella enrichment culture.</title>
        <authorList>
            <person name="Poehlein A."/>
            <person name="Muehling M."/>
            <person name="Daniel R."/>
        </authorList>
    </citation>
    <scope>NUCLEOTIDE SEQUENCE</scope>
</reference>
<name>A0A1J5SJV2_9ZZZZ</name>
<evidence type="ECO:0000256" key="1">
    <source>
        <dbReference type="ARBA" id="ARBA00022598"/>
    </source>
</evidence>
<dbReference type="GO" id="GO:0005524">
    <property type="term" value="F:ATP binding"/>
    <property type="evidence" value="ECO:0007669"/>
    <property type="project" value="UniProtKB-KW"/>
</dbReference>
<dbReference type="GO" id="GO:0006424">
    <property type="term" value="P:glutamyl-tRNA aminoacylation"/>
    <property type="evidence" value="ECO:0007669"/>
    <property type="project" value="InterPro"/>
</dbReference>
<keyword evidence="5" id="KW-0067">ATP-binding</keyword>
<dbReference type="FunFam" id="3.40.50.620:FF:000093">
    <property type="entry name" value="Glutamyl-Q tRNA(Asp) synthetase"/>
    <property type="match status" value="1"/>
</dbReference>
<dbReference type="GO" id="GO:0004818">
    <property type="term" value="F:glutamate-tRNA ligase activity"/>
    <property type="evidence" value="ECO:0007669"/>
    <property type="project" value="TreeGrafter"/>
</dbReference>
<comment type="caution">
    <text evidence="8">The sequence shown here is derived from an EMBL/GenBank/DDBJ whole genome shotgun (WGS) entry which is preliminary data.</text>
</comment>
<dbReference type="InterPro" id="IPR022380">
    <property type="entry name" value="Glu-Q_tRNA(Asp)_Synthase"/>
</dbReference>
<gene>
    <name evidence="8" type="primary">gluQ_3</name>
    <name evidence="8" type="ORF">GALL_90790</name>
</gene>
<dbReference type="InterPro" id="IPR000924">
    <property type="entry name" value="Glu/Gln-tRNA-synth"/>
</dbReference>
<evidence type="ECO:0000259" key="7">
    <source>
        <dbReference type="Pfam" id="PF00749"/>
    </source>
</evidence>
<dbReference type="PRINTS" id="PR00987">
    <property type="entry name" value="TRNASYNTHGLU"/>
</dbReference>
<evidence type="ECO:0000256" key="6">
    <source>
        <dbReference type="ARBA" id="ARBA00023146"/>
    </source>
</evidence>
<keyword evidence="1 8" id="KW-0436">Ligase</keyword>
<dbReference type="NCBIfam" id="NF004313">
    <property type="entry name" value="PRK05710.1-2"/>
    <property type="match status" value="1"/>
</dbReference>
<dbReference type="InterPro" id="IPR014729">
    <property type="entry name" value="Rossmann-like_a/b/a_fold"/>
</dbReference>
<evidence type="ECO:0000256" key="2">
    <source>
        <dbReference type="ARBA" id="ARBA00022723"/>
    </source>
</evidence>
<dbReference type="PANTHER" id="PTHR43311">
    <property type="entry name" value="GLUTAMATE--TRNA LIGASE"/>
    <property type="match status" value="1"/>
</dbReference>
<feature type="domain" description="Glutamyl/glutaminyl-tRNA synthetase class Ib catalytic" evidence="7">
    <location>
        <begin position="13"/>
        <end position="253"/>
    </location>
</feature>
<evidence type="ECO:0000256" key="5">
    <source>
        <dbReference type="ARBA" id="ARBA00022840"/>
    </source>
</evidence>
<dbReference type="InterPro" id="IPR049940">
    <property type="entry name" value="GluQ/Sye"/>
</dbReference>
<dbReference type="SUPFAM" id="SSF52374">
    <property type="entry name" value="Nucleotidylyl transferase"/>
    <property type="match status" value="1"/>
</dbReference>
<dbReference type="InterPro" id="IPR020058">
    <property type="entry name" value="Glu/Gln-tRNA-synth_Ib_cat-dom"/>
</dbReference>
<keyword evidence="6" id="KW-0030">Aminoacyl-tRNA synthetase</keyword>
<dbReference type="GO" id="GO:0006400">
    <property type="term" value="P:tRNA modification"/>
    <property type="evidence" value="ECO:0007669"/>
    <property type="project" value="InterPro"/>
</dbReference>
<dbReference type="Pfam" id="PF00749">
    <property type="entry name" value="tRNA-synt_1c"/>
    <property type="match status" value="1"/>
</dbReference>
<dbReference type="EMBL" id="MLJW01000030">
    <property type="protein sequence ID" value="OIR08695.1"/>
    <property type="molecule type" value="Genomic_DNA"/>
</dbReference>
<evidence type="ECO:0000256" key="3">
    <source>
        <dbReference type="ARBA" id="ARBA00022741"/>
    </source>
</evidence>
<dbReference type="Gene3D" id="3.40.50.620">
    <property type="entry name" value="HUPs"/>
    <property type="match status" value="1"/>
</dbReference>
<proteinExistence type="inferred from homology"/>
<evidence type="ECO:0000313" key="8">
    <source>
        <dbReference type="EMBL" id="OIR08695.1"/>
    </source>
</evidence>
<dbReference type="HAMAP" id="MF_01428">
    <property type="entry name" value="Glu_Q_tRNA_synth"/>
    <property type="match status" value="1"/>
</dbReference>
<dbReference type="AlphaFoldDB" id="A0A1J5SJV2"/>
<evidence type="ECO:0000256" key="4">
    <source>
        <dbReference type="ARBA" id="ARBA00022833"/>
    </source>
</evidence>
<dbReference type="NCBIfam" id="NF004314">
    <property type="entry name" value="PRK05710.1-3"/>
    <property type="match status" value="1"/>
</dbReference>
<dbReference type="EC" id="6.1.1.-" evidence="8"/>
<organism evidence="8">
    <name type="scientific">mine drainage metagenome</name>
    <dbReference type="NCBI Taxonomy" id="410659"/>
    <lineage>
        <taxon>unclassified sequences</taxon>
        <taxon>metagenomes</taxon>
        <taxon>ecological metagenomes</taxon>
    </lineage>
</organism>
<keyword evidence="2" id="KW-0479">Metal-binding</keyword>
<dbReference type="NCBIfam" id="TIGR03838">
    <property type="entry name" value="queuosine_YadB"/>
    <property type="match status" value="1"/>
</dbReference>
<keyword evidence="3" id="KW-0547">Nucleotide-binding</keyword>
<sequence>MRKNLSQPDSGYRGRFAPSPTGPLHFGSLVAAVGSYLDAKHHQGTWLVRMEDLDTPRCVPGAAENILRTLDALGLHSDEPVLYQSLRTAAYEDALRKLQSSGAAYPCCCTRKEIADSAMNGLEGPVYPGTCRNGIPAGREGRAWRVRTNNNPVEFCDALQGCITQRLESEIGDFVVKRADGLFAYQLAVVVDDVFQGITHIVRGSDLLDSTPRQIYLQHLLGLHVPQYLHLPVAVNDSGEKLSKQTLAAPVDETHPASTLLRVLNFLRQQPPQELVRGSTKTILEWAIQNWHPERLVGIRTLPSSGTNSQK</sequence>
<dbReference type="PANTHER" id="PTHR43311:SF1">
    <property type="entry name" value="GLUTAMYL-Q TRNA(ASP) SYNTHETASE"/>
    <property type="match status" value="1"/>
</dbReference>
<protein>
    <submittedName>
        <fullName evidence="8">Glutamyl-Q tRNA(Asp) synthetase</fullName>
        <ecNumber evidence="8">6.1.1.-</ecNumber>
    </submittedName>
</protein>